<feature type="domain" description="Fibronectin type-III" evidence="2">
    <location>
        <begin position="318"/>
        <end position="416"/>
    </location>
</feature>
<reference evidence="3 4" key="1">
    <citation type="submission" date="2018-11" db="EMBL/GenBank/DDBJ databases">
        <authorList>
            <consortium name="Pathogen Informatics"/>
        </authorList>
    </citation>
    <scope>NUCLEOTIDE SEQUENCE [LARGE SCALE GENOMIC DNA]</scope>
</reference>
<dbReference type="InterPro" id="IPR013783">
    <property type="entry name" value="Ig-like_fold"/>
</dbReference>
<proteinExistence type="predicted"/>
<name>A0A3P6U2Y0_DIBLA</name>
<evidence type="ECO:0000256" key="1">
    <source>
        <dbReference type="SAM" id="MobiDB-lite"/>
    </source>
</evidence>
<evidence type="ECO:0000259" key="2">
    <source>
        <dbReference type="PROSITE" id="PS50853"/>
    </source>
</evidence>
<evidence type="ECO:0000313" key="3">
    <source>
        <dbReference type="EMBL" id="VDK72474.1"/>
    </source>
</evidence>
<evidence type="ECO:0000313" key="4">
    <source>
        <dbReference type="Proteomes" id="UP000281553"/>
    </source>
</evidence>
<accession>A0A3P6U2Y0</accession>
<dbReference type="EMBL" id="UYRU01042059">
    <property type="protein sequence ID" value="VDK72474.1"/>
    <property type="molecule type" value="Genomic_DNA"/>
</dbReference>
<protein>
    <recommendedName>
        <fullName evidence="2">Fibronectin type-III domain-containing protein</fullName>
    </recommendedName>
</protein>
<feature type="region of interest" description="Disordered" evidence="1">
    <location>
        <begin position="470"/>
        <end position="498"/>
    </location>
</feature>
<dbReference type="Gene3D" id="2.60.40.10">
    <property type="entry name" value="Immunoglobulins"/>
    <property type="match status" value="1"/>
</dbReference>
<dbReference type="InterPro" id="IPR050713">
    <property type="entry name" value="RTP_Phos/Ushers"/>
</dbReference>
<dbReference type="Proteomes" id="UP000281553">
    <property type="component" value="Unassembled WGS sequence"/>
</dbReference>
<dbReference type="OrthoDB" id="6273703at2759"/>
<gene>
    <name evidence="3" type="ORF">DILT_LOCUS2413</name>
</gene>
<dbReference type="GO" id="GO:0016020">
    <property type="term" value="C:membrane"/>
    <property type="evidence" value="ECO:0007669"/>
    <property type="project" value="UniProtKB-SubCell"/>
</dbReference>
<dbReference type="SMART" id="SM00060">
    <property type="entry name" value="FN3"/>
    <property type="match status" value="2"/>
</dbReference>
<dbReference type="AlphaFoldDB" id="A0A3P6U2Y0"/>
<organism evidence="3 4">
    <name type="scientific">Dibothriocephalus latus</name>
    <name type="common">Fish tapeworm</name>
    <name type="synonym">Diphyllobothrium latum</name>
    <dbReference type="NCBI Taxonomy" id="60516"/>
    <lineage>
        <taxon>Eukaryota</taxon>
        <taxon>Metazoa</taxon>
        <taxon>Spiralia</taxon>
        <taxon>Lophotrochozoa</taxon>
        <taxon>Platyhelminthes</taxon>
        <taxon>Cestoda</taxon>
        <taxon>Eucestoda</taxon>
        <taxon>Diphyllobothriidea</taxon>
        <taxon>Diphyllobothriidae</taxon>
        <taxon>Dibothriocephalus</taxon>
    </lineage>
</organism>
<dbReference type="InterPro" id="IPR003961">
    <property type="entry name" value="FN3_dom"/>
</dbReference>
<dbReference type="PANTHER" id="PTHR46957:SF3">
    <property type="entry name" value="CYTOKINE RECEPTOR"/>
    <property type="match status" value="1"/>
</dbReference>
<sequence length="622" mass="67358">MLVFEPNQLTGLGNGLGSSYGPVADPQTQIQLKAVLSTLPIESVGPVSLVTAYIENANQPSALRAEHPPSKRLPYLETPHFISGSYNNATWAPWEVVIQRAQTNYPSRLQDIEFTIGNASDSQTCDHCYNGPLFPGTAYRYGFDVSPTSDWLGRLHGKWVRENQASQPQDIAPNVATPVAKQFLGDLNNYTKYKDLMLVCIQPAEAATVGPSYVPKIAAVLAPTFGTLEVHWWNPSNQTGTLSSSTAIALQYGKRANNCSDTTAAPSKANCTLSGLRNYTKYEILVEACIRPTGAAQIINCTNSTISMNRTLPGAPDAATKLEVHTTSYDKLEVNWTNPSNRNGPLSSSKAFALLKGQWAAACEVKAEALSAASCLLKGLGAFTVYDVVVEVCTGPGGDSNYCKNASSADHQTLPGVFQPQELTALGDGLAKSDTPVTDPYTQISIKAALSTLPTEDVGPFSYVTAYIEPPSRPSSHHADDSLSRRRRPSENSPFKYGSYSSTMRDPWEVVILNNSQGVPVKHDDIDFIIGNPSDSQTCDHCYNGPLSAGTTYRIGLIVYTKTGAAETKPHEMSTSRKLPIAAVFCFFWSAHFCHVCDLFLLKPLFLSLSCRLIGSTNILYT</sequence>
<dbReference type="PANTHER" id="PTHR46957">
    <property type="entry name" value="CYTOKINE RECEPTOR"/>
    <property type="match status" value="1"/>
</dbReference>
<dbReference type="PROSITE" id="PS50853">
    <property type="entry name" value="FN3"/>
    <property type="match status" value="1"/>
</dbReference>
<keyword evidence="4" id="KW-1185">Reference proteome</keyword>
<dbReference type="SUPFAM" id="SSF49265">
    <property type="entry name" value="Fibronectin type III"/>
    <property type="match status" value="1"/>
</dbReference>
<dbReference type="InterPro" id="IPR036116">
    <property type="entry name" value="FN3_sf"/>
</dbReference>